<dbReference type="AlphaFoldDB" id="A0A9W6ISY1"/>
<dbReference type="InterPro" id="IPR015414">
    <property type="entry name" value="TMEM64"/>
</dbReference>
<feature type="transmembrane region" description="Helical" evidence="6">
    <location>
        <begin position="95"/>
        <end position="121"/>
    </location>
</feature>
<evidence type="ECO:0000313" key="8">
    <source>
        <dbReference type="EMBL" id="GLK54645.1"/>
    </source>
</evidence>
<dbReference type="PANTHER" id="PTHR12677:SF59">
    <property type="entry name" value="GOLGI APPARATUS MEMBRANE PROTEIN TVP38-RELATED"/>
    <property type="match status" value="1"/>
</dbReference>
<organism evidence="8 11">
    <name type="scientific">Methylopila capsulata</name>
    <dbReference type="NCBI Taxonomy" id="61654"/>
    <lineage>
        <taxon>Bacteria</taxon>
        <taxon>Pseudomonadati</taxon>
        <taxon>Pseudomonadota</taxon>
        <taxon>Alphaproteobacteria</taxon>
        <taxon>Hyphomicrobiales</taxon>
        <taxon>Methylopilaceae</taxon>
        <taxon>Methylopila</taxon>
    </lineage>
</organism>
<dbReference type="InterPro" id="IPR032816">
    <property type="entry name" value="VTT_dom"/>
</dbReference>
<reference evidence="8" key="3">
    <citation type="submission" date="2023-01" db="EMBL/GenBank/DDBJ databases">
        <authorList>
            <person name="Sun Q."/>
            <person name="Evtushenko L."/>
        </authorList>
    </citation>
    <scope>NUCLEOTIDE SEQUENCE</scope>
    <source>
        <strain evidence="8">VKM B-1606</strain>
    </source>
</reference>
<feature type="transmembrane region" description="Helical" evidence="6">
    <location>
        <begin position="238"/>
        <end position="255"/>
    </location>
</feature>
<feature type="transmembrane region" description="Helical" evidence="6">
    <location>
        <begin position="22"/>
        <end position="44"/>
    </location>
</feature>
<dbReference type="RefSeq" id="WP_204950000.1">
    <property type="nucleotide sequence ID" value="NZ_BSFF01000001.1"/>
</dbReference>
<evidence type="ECO:0000256" key="3">
    <source>
        <dbReference type="ARBA" id="ARBA00022692"/>
    </source>
</evidence>
<protein>
    <recommendedName>
        <fullName evidence="6">TVP38/TMEM64 family membrane protein</fullName>
    </recommendedName>
</protein>
<evidence type="ECO:0000313" key="10">
    <source>
        <dbReference type="Proteomes" id="UP000758856"/>
    </source>
</evidence>
<evidence type="ECO:0000313" key="9">
    <source>
        <dbReference type="EMBL" id="MBM7851587.1"/>
    </source>
</evidence>
<dbReference type="Pfam" id="PF09335">
    <property type="entry name" value="VTT_dom"/>
    <property type="match status" value="1"/>
</dbReference>
<dbReference type="EMBL" id="JAFBCY010000002">
    <property type="protein sequence ID" value="MBM7851587.1"/>
    <property type="molecule type" value="Genomic_DNA"/>
</dbReference>
<comment type="subcellular location">
    <subcellularLocation>
        <location evidence="1 6">Cell membrane</location>
        <topology evidence="1 6">Multi-pass membrane protein</topology>
    </subcellularLocation>
</comment>
<proteinExistence type="inferred from homology"/>
<feature type="transmembrane region" description="Helical" evidence="6">
    <location>
        <begin position="148"/>
        <end position="168"/>
    </location>
</feature>
<evidence type="ECO:0000256" key="1">
    <source>
        <dbReference type="ARBA" id="ARBA00004651"/>
    </source>
</evidence>
<keyword evidence="4 6" id="KW-1133">Transmembrane helix</keyword>
<gene>
    <name evidence="8" type="ORF">GCM10008170_06640</name>
    <name evidence="9" type="ORF">JOD31_001812</name>
</gene>
<dbReference type="PANTHER" id="PTHR12677">
    <property type="entry name" value="GOLGI APPARATUS MEMBRANE PROTEIN TVP38-RELATED"/>
    <property type="match status" value="1"/>
</dbReference>
<dbReference type="EMBL" id="BSFF01000001">
    <property type="protein sequence ID" value="GLK54645.1"/>
    <property type="molecule type" value="Genomic_DNA"/>
</dbReference>
<name>A0A9W6ISY1_9HYPH</name>
<keyword evidence="2 6" id="KW-1003">Cell membrane</keyword>
<reference evidence="9 10" key="2">
    <citation type="submission" date="2021-01" db="EMBL/GenBank/DDBJ databases">
        <title>Genomic Encyclopedia of Type Strains, Phase IV (KMG-IV): sequencing the most valuable type-strain genomes for metagenomic binning, comparative biology and taxonomic classification.</title>
        <authorList>
            <person name="Goeker M."/>
        </authorList>
    </citation>
    <scope>NUCLEOTIDE SEQUENCE [LARGE SCALE GENOMIC DNA]</scope>
    <source>
        <strain evidence="9 10">DSM 6130</strain>
    </source>
</reference>
<evidence type="ECO:0000313" key="11">
    <source>
        <dbReference type="Proteomes" id="UP001143400"/>
    </source>
</evidence>
<evidence type="ECO:0000259" key="7">
    <source>
        <dbReference type="Pfam" id="PF09335"/>
    </source>
</evidence>
<dbReference type="GO" id="GO:0005886">
    <property type="term" value="C:plasma membrane"/>
    <property type="evidence" value="ECO:0007669"/>
    <property type="project" value="UniProtKB-SubCell"/>
</dbReference>
<feature type="domain" description="VTT" evidence="7">
    <location>
        <begin position="86"/>
        <end position="200"/>
    </location>
</feature>
<keyword evidence="5 6" id="KW-0472">Membrane</keyword>
<evidence type="ECO:0000256" key="2">
    <source>
        <dbReference type="ARBA" id="ARBA00022475"/>
    </source>
</evidence>
<evidence type="ECO:0000256" key="4">
    <source>
        <dbReference type="ARBA" id="ARBA00022989"/>
    </source>
</evidence>
<keyword evidence="3 6" id="KW-0812">Transmembrane</keyword>
<accession>A0A9W6ISY1</accession>
<feature type="transmembrane region" description="Helical" evidence="6">
    <location>
        <begin position="180"/>
        <end position="202"/>
    </location>
</feature>
<evidence type="ECO:0000256" key="5">
    <source>
        <dbReference type="ARBA" id="ARBA00023136"/>
    </source>
</evidence>
<reference evidence="8" key="1">
    <citation type="journal article" date="2014" name="Int. J. Syst. Evol. Microbiol.">
        <title>Complete genome sequence of Corynebacterium casei LMG S-19264T (=DSM 44701T), isolated from a smear-ripened cheese.</title>
        <authorList>
            <consortium name="US DOE Joint Genome Institute (JGI-PGF)"/>
            <person name="Walter F."/>
            <person name="Albersmeier A."/>
            <person name="Kalinowski J."/>
            <person name="Ruckert C."/>
        </authorList>
    </citation>
    <scope>NUCLEOTIDE SEQUENCE</scope>
    <source>
        <strain evidence="8">VKM B-1606</strain>
    </source>
</reference>
<feature type="transmembrane region" description="Helical" evidence="6">
    <location>
        <begin position="64"/>
        <end position="83"/>
    </location>
</feature>
<keyword evidence="10" id="KW-1185">Reference proteome</keyword>
<dbReference type="Proteomes" id="UP001143400">
    <property type="component" value="Unassembled WGS sequence"/>
</dbReference>
<dbReference type="Proteomes" id="UP000758856">
    <property type="component" value="Unassembled WGS sequence"/>
</dbReference>
<comment type="caution">
    <text evidence="8">The sequence shown here is derived from an EMBL/GenBank/DDBJ whole genome shotgun (WGS) entry which is preliminary data.</text>
</comment>
<comment type="similarity">
    <text evidence="6">Belongs to the TVP38/TMEM64 family.</text>
</comment>
<evidence type="ECO:0000256" key="6">
    <source>
        <dbReference type="RuleBase" id="RU366058"/>
    </source>
</evidence>
<sequence length="266" mass="26761">MDASDQPLDDTPSPRRPLWRRLAPVILLLALVAAALAGGVHRLLSFDALVAHAGALQGFVADNGAVAAAAYVVVYAALVALSLPGALVATLAGGFLFGGLLGGALAVVAATVGATVVFLIARTAIGDALVARARGAIARLADGFREDAFAYLLFLRLAPVFPFFVVNLAPAALGVRLKTFVAATALGIVPGTFAFAFVGAGLGGVVAQEAERRGACLARGGADCAARLDPSTLVSTPILLALGGLAVVALLPVAAKRLRRRKGPAA</sequence>